<evidence type="ECO:0000256" key="2">
    <source>
        <dbReference type="ARBA" id="ARBA00012438"/>
    </source>
</evidence>
<reference evidence="8 9" key="1">
    <citation type="submission" date="2019-12" db="EMBL/GenBank/DDBJ databases">
        <title>Litoreibacter badius sp. nov., a novel bacteriochlorophyll a-containing bacterium in the genus Litoreibacter.</title>
        <authorList>
            <person name="Kanamuro M."/>
            <person name="Takabe Y."/>
            <person name="Mori K."/>
            <person name="Takaichi S."/>
            <person name="Hanada S."/>
        </authorList>
    </citation>
    <scope>NUCLEOTIDE SEQUENCE [LARGE SCALE GENOMIC DNA]</scope>
    <source>
        <strain evidence="8 9">K6</strain>
    </source>
</reference>
<dbReference type="InterPro" id="IPR036890">
    <property type="entry name" value="HATPase_C_sf"/>
</dbReference>
<dbReference type="SUPFAM" id="SSF55874">
    <property type="entry name" value="ATPase domain of HSP90 chaperone/DNA topoisomerase II/histidine kinase"/>
    <property type="match status" value="1"/>
</dbReference>
<dbReference type="InterPro" id="IPR035965">
    <property type="entry name" value="PAS-like_dom_sf"/>
</dbReference>
<keyword evidence="9" id="KW-1185">Reference proteome</keyword>
<evidence type="ECO:0000259" key="6">
    <source>
        <dbReference type="PROSITE" id="PS50112"/>
    </source>
</evidence>
<dbReference type="InterPro" id="IPR000700">
    <property type="entry name" value="PAS-assoc_C"/>
</dbReference>
<evidence type="ECO:0000259" key="7">
    <source>
        <dbReference type="PROSITE" id="PS50113"/>
    </source>
</evidence>
<dbReference type="InterPro" id="IPR000014">
    <property type="entry name" value="PAS"/>
</dbReference>
<dbReference type="InterPro" id="IPR050351">
    <property type="entry name" value="BphY/WalK/GraS-like"/>
</dbReference>
<dbReference type="PROSITE" id="PS50113">
    <property type="entry name" value="PAC"/>
    <property type="match status" value="1"/>
</dbReference>
<organism evidence="8 9">
    <name type="scientific">Litoreibacter roseus</name>
    <dbReference type="NCBI Taxonomy" id="2601869"/>
    <lineage>
        <taxon>Bacteria</taxon>
        <taxon>Pseudomonadati</taxon>
        <taxon>Pseudomonadota</taxon>
        <taxon>Alphaproteobacteria</taxon>
        <taxon>Rhodobacterales</taxon>
        <taxon>Roseobacteraceae</taxon>
        <taxon>Litoreibacter</taxon>
    </lineage>
</organism>
<dbReference type="Pfam" id="PF02518">
    <property type="entry name" value="HATPase_c"/>
    <property type="match status" value="1"/>
</dbReference>
<dbReference type="AlphaFoldDB" id="A0A6N6JFR2"/>
<evidence type="ECO:0000256" key="3">
    <source>
        <dbReference type="ARBA" id="ARBA00022679"/>
    </source>
</evidence>
<evidence type="ECO:0000313" key="9">
    <source>
        <dbReference type="Proteomes" id="UP000436822"/>
    </source>
</evidence>
<proteinExistence type="predicted"/>
<dbReference type="GO" id="GO:0030295">
    <property type="term" value="F:protein kinase activator activity"/>
    <property type="evidence" value="ECO:0007669"/>
    <property type="project" value="TreeGrafter"/>
</dbReference>
<evidence type="ECO:0000313" key="8">
    <source>
        <dbReference type="EMBL" id="GFE65056.1"/>
    </source>
</evidence>
<comment type="caution">
    <text evidence="8">The sequence shown here is derived from an EMBL/GenBank/DDBJ whole genome shotgun (WGS) entry which is preliminary data.</text>
</comment>
<dbReference type="SUPFAM" id="SSF55785">
    <property type="entry name" value="PYP-like sensor domain (PAS domain)"/>
    <property type="match status" value="1"/>
</dbReference>
<gene>
    <name evidence="8" type="ORF">KIN_21300</name>
</gene>
<dbReference type="Proteomes" id="UP000436822">
    <property type="component" value="Unassembled WGS sequence"/>
</dbReference>
<dbReference type="GO" id="GO:0016020">
    <property type="term" value="C:membrane"/>
    <property type="evidence" value="ECO:0007669"/>
    <property type="project" value="UniProtKB-SubCell"/>
</dbReference>
<evidence type="ECO:0000256" key="1">
    <source>
        <dbReference type="ARBA" id="ARBA00000085"/>
    </source>
</evidence>
<dbReference type="EMBL" id="BLJE01000002">
    <property type="protein sequence ID" value="GFE65056.1"/>
    <property type="molecule type" value="Genomic_DNA"/>
</dbReference>
<sequence>MVMLSSSERFATLETFAEQIGQPVFIVDVEGEKQFRFRYLNSAHESATGIIPDDFIGKMPHDVVPERVADTLVVKYETCRARKKPYSYEEELELAGKSRVWQTTLSPVLDAFDDVKTLIGVAIDITRTKQGEFAAQDQLTQMMRTNEELQLLASSTAQDVRGSLQSILGMITFLQDGFLDLGDQKFDQLNLCHAMVTNTIGRMDRISNTAASLQLDTNAKADVDFSHVGLDIAANADPDKRFTVHVADSHIHTDRVAVQMVLRTLFENATKYAKSKITMRVSDEGAEPGRLNFYVSDDGSGLADDLRCDGTPIVPTAAGGMYDLGMSTAAQLITARGGDMVRCSPDFEGGATIGFSLPGQMVSKDAKAVTG</sequence>
<dbReference type="NCBIfam" id="TIGR00229">
    <property type="entry name" value="sensory_box"/>
    <property type="match status" value="1"/>
</dbReference>
<feature type="domain" description="PAC" evidence="7">
    <location>
        <begin position="86"/>
        <end position="137"/>
    </location>
</feature>
<dbReference type="PANTHER" id="PTHR42878">
    <property type="entry name" value="TWO-COMPONENT HISTIDINE KINASE"/>
    <property type="match status" value="1"/>
</dbReference>
<accession>A0A6N6JFR2</accession>
<dbReference type="GO" id="GO:0000156">
    <property type="term" value="F:phosphorelay response regulator activity"/>
    <property type="evidence" value="ECO:0007669"/>
    <property type="project" value="TreeGrafter"/>
</dbReference>
<dbReference type="Gene3D" id="3.30.450.20">
    <property type="entry name" value="PAS domain"/>
    <property type="match status" value="1"/>
</dbReference>
<feature type="domain" description="PAS" evidence="6">
    <location>
        <begin position="9"/>
        <end position="58"/>
    </location>
</feature>
<dbReference type="PROSITE" id="PS50112">
    <property type="entry name" value="PAS"/>
    <property type="match status" value="1"/>
</dbReference>
<name>A0A6N6JFR2_9RHOB</name>
<dbReference type="Gene3D" id="3.30.565.10">
    <property type="entry name" value="Histidine kinase-like ATPase, C-terminal domain"/>
    <property type="match status" value="1"/>
</dbReference>
<dbReference type="InterPro" id="IPR003594">
    <property type="entry name" value="HATPase_dom"/>
</dbReference>
<dbReference type="EC" id="2.7.13.3" evidence="2"/>
<dbReference type="GO" id="GO:0007234">
    <property type="term" value="P:osmosensory signaling via phosphorelay pathway"/>
    <property type="evidence" value="ECO:0007669"/>
    <property type="project" value="TreeGrafter"/>
</dbReference>
<dbReference type="PANTHER" id="PTHR42878:SF15">
    <property type="entry name" value="BACTERIOPHYTOCHROME"/>
    <property type="match status" value="1"/>
</dbReference>
<keyword evidence="5" id="KW-0472">Membrane</keyword>
<keyword evidence="3" id="KW-0808">Transferase</keyword>
<evidence type="ECO:0000256" key="4">
    <source>
        <dbReference type="ARBA" id="ARBA00022777"/>
    </source>
</evidence>
<dbReference type="GO" id="GO:0004673">
    <property type="term" value="F:protein histidine kinase activity"/>
    <property type="evidence" value="ECO:0007669"/>
    <property type="project" value="UniProtKB-EC"/>
</dbReference>
<dbReference type="Pfam" id="PF08448">
    <property type="entry name" value="PAS_4"/>
    <property type="match status" value="1"/>
</dbReference>
<protein>
    <recommendedName>
        <fullName evidence="2">histidine kinase</fullName>
        <ecNumber evidence="2">2.7.13.3</ecNumber>
    </recommendedName>
</protein>
<evidence type="ECO:0000256" key="5">
    <source>
        <dbReference type="ARBA" id="ARBA00023136"/>
    </source>
</evidence>
<dbReference type="CDD" id="cd00130">
    <property type="entry name" value="PAS"/>
    <property type="match status" value="1"/>
</dbReference>
<dbReference type="InterPro" id="IPR013656">
    <property type="entry name" value="PAS_4"/>
</dbReference>
<keyword evidence="4" id="KW-0418">Kinase</keyword>
<comment type="catalytic activity">
    <reaction evidence="1">
        <text>ATP + protein L-histidine = ADP + protein N-phospho-L-histidine.</text>
        <dbReference type="EC" id="2.7.13.3"/>
    </reaction>
</comment>